<dbReference type="EMBL" id="OX365700">
    <property type="protein sequence ID" value="CAI4031812.1"/>
    <property type="molecule type" value="Genomic_DNA"/>
</dbReference>
<organism evidence="1 2">
    <name type="scientific">Nitrospira tepida</name>
    <dbReference type="NCBI Taxonomy" id="2973512"/>
    <lineage>
        <taxon>Bacteria</taxon>
        <taxon>Pseudomonadati</taxon>
        <taxon>Nitrospirota</taxon>
        <taxon>Nitrospiria</taxon>
        <taxon>Nitrospirales</taxon>
        <taxon>Nitrospiraceae</taxon>
        <taxon>Nitrospira</taxon>
    </lineage>
</organism>
<dbReference type="Proteomes" id="UP001179121">
    <property type="component" value="Chromosome"/>
</dbReference>
<protein>
    <submittedName>
        <fullName evidence="1">Uncharacterized protein</fullName>
    </submittedName>
</protein>
<gene>
    <name evidence="1" type="ORF">DNFV4_02232</name>
</gene>
<sequence>MTHAIHPSSARLIMTLLVLAVASTGCSRWMQINGAPPSELPPAAHKAGAVGPIPAVVTGIVVTQNGTRQVATPELERRVLDRLAQTELFGKLQYPAYADDPPSREHVRATLTVDAQSDPHSGGAAFKGIVIGASMFLLTPLLPLEHDYGATMTLEVERPDGTSHRYQAQAQGTAFYHLFGATPLAVEELRAEVIETCLAQLQRELVKDREFVQAAYVAKQQTGQDGGPAFQTGTPVLKAKPALSIIRQTGR</sequence>
<reference evidence="1" key="1">
    <citation type="submission" date="2022-10" db="EMBL/GenBank/DDBJ databases">
        <authorList>
            <person name="Koch H."/>
        </authorList>
    </citation>
    <scope>NUCLEOTIDE SEQUENCE</scope>
    <source>
        <strain evidence="1">DNF</strain>
    </source>
</reference>
<name>A0AA86MZF9_9BACT</name>
<dbReference type="RefSeq" id="WP_289268574.1">
    <property type="nucleotide sequence ID" value="NZ_OX365700.1"/>
</dbReference>
<proteinExistence type="predicted"/>
<evidence type="ECO:0000313" key="2">
    <source>
        <dbReference type="Proteomes" id="UP001179121"/>
    </source>
</evidence>
<keyword evidence="2" id="KW-1185">Reference proteome</keyword>
<dbReference type="AlphaFoldDB" id="A0AA86MZF9"/>
<evidence type="ECO:0000313" key="1">
    <source>
        <dbReference type="EMBL" id="CAI4031812.1"/>
    </source>
</evidence>
<accession>A0AA86MZF9</accession>
<dbReference type="KEGG" id="nti:DNFV4_02232"/>